<sequence>MPEVAPEPHAGPAAADVGAAVDPYADDKLPPRVEVKNRPLRDKYVLIGFLLILLLNVIIGIVISTGVKDTVGLAEEFNACVDANSADQTKFDIEDVKSGQASAIASISAATASISMDGITSNVGLLIGLSIAVVAVAALWVFLLYRFTKLMVWGTLCFNIGLVVIVGAYFLVAINPGVGAVYLLMAALQGLFLYCFRNNINMAAGLLNLAMQALRDFPSLILAGILINVLVLVVYIVEMIFIISAMVTVSYSSQTGQALSELESPPFVMNVNGGSIQAGSNYCVAGRSGLATFGMYFCAILLLWVTATLEAIRMAIASAVFGIFYYFAPEDPDKPKNAVCLATTWAFTVQLGTHAISGMVLAIIDQLKRMAKSRSQGIVGAIIRVIVLCILSIIEQLSKFMVVVTGLTGLSFWDSAKRTLKIMKHVFVDGYITSKIAVRVLRLSGFVFAFVFGIIAWAGVDTKCFGELWFLIFLILVGIISPILGIVLAIILSSALAGFGGAFGGGGNGSTCGANNSNPLSGPLAGLFFGSIAHAVLLFMEQLILDLVDAAFMCFAIDTTNGIISPRGEVVHRFMGANFEDQLSDDAKKFEEEHVPKEGVSNPVPAASGAGGSHAAGAPPPAPIPGMSASAVAPPPSGGGYAGDKPGN</sequence>
<keyword evidence="5 6" id="KW-0472">Membrane</keyword>
<dbReference type="Pfam" id="PF04515">
    <property type="entry name" value="Choline_transpo"/>
    <property type="match status" value="1"/>
</dbReference>
<dbReference type="Proteomes" id="UP000323011">
    <property type="component" value="Unassembled WGS sequence"/>
</dbReference>
<comment type="caution">
    <text evidence="8">The sequence shown here is derived from an EMBL/GenBank/DDBJ whole genome shotgun (WGS) entry which is preliminary data.</text>
</comment>
<evidence type="ECO:0000256" key="3">
    <source>
        <dbReference type="ARBA" id="ARBA00022692"/>
    </source>
</evidence>
<gene>
    <name evidence="8" type="ORF">FNF29_04389</name>
</gene>
<feature type="transmembrane region" description="Helical" evidence="6">
    <location>
        <begin position="150"/>
        <end position="172"/>
    </location>
</feature>
<keyword evidence="4 6" id="KW-1133">Transmembrane helix</keyword>
<dbReference type="InterPro" id="IPR007603">
    <property type="entry name" value="Choline_transptr-like"/>
</dbReference>
<keyword evidence="3 6" id="KW-0812">Transmembrane</keyword>
<reference evidence="8 9" key="1">
    <citation type="submission" date="2019-07" db="EMBL/GenBank/DDBJ databases">
        <title>Genomes of Cafeteria roenbergensis.</title>
        <authorList>
            <person name="Fischer M.G."/>
            <person name="Hackl T."/>
            <person name="Roman M."/>
        </authorList>
    </citation>
    <scope>NUCLEOTIDE SEQUENCE [LARGE SCALE GENOMIC DNA]</scope>
    <source>
        <strain evidence="8 9">BVI</strain>
    </source>
</reference>
<organism evidence="8 9">
    <name type="scientific">Cafeteria roenbergensis</name>
    <name type="common">Marine flagellate</name>
    <dbReference type="NCBI Taxonomy" id="33653"/>
    <lineage>
        <taxon>Eukaryota</taxon>
        <taxon>Sar</taxon>
        <taxon>Stramenopiles</taxon>
        <taxon>Bigyra</taxon>
        <taxon>Opalozoa</taxon>
        <taxon>Bicosoecida</taxon>
        <taxon>Cafeteriaceae</taxon>
        <taxon>Cafeteria</taxon>
    </lineage>
</organism>
<dbReference type="OMA" id="YIVEMIF"/>
<dbReference type="GO" id="GO:0022857">
    <property type="term" value="F:transmembrane transporter activity"/>
    <property type="evidence" value="ECO:0007669"/>
    <property type="project" value="UniProtKB-UniRule"/>
</dbReference>
<feature type="transmembrane region" description="Helical" evidence="6">
    <location>
        <begin position="44"/>
        <end position="63"/>
    </location>
</feature>
<proteinExistence type="inferred from homology"/>
<evidence type="ECO:0000256" key="4">
    <source>
        <dbReference type="ARBA" id="ARBA00022989"/>
    </source>
</evidence>
<feature type="transmembrane region" description="Helical" evidence="6">
    <location>
        <begin position="436"/>
        <end position="457"/>
    </location>
</feature>
<feature type="transmembrane region" description="Helical" evidence="6">
    <location>
        <begin position="178"/>
        <end position="196"/>
    </location>
</feature>
<feature type="transmembrane region" description="Helical" evidence="6">
    <location>
        <begin position="123"/>
        <end position="143"/>
    </location>
</feature>
<evidence type="ECO:0000256" key="2">
    <source>
        <dbReference type="ARBA" id="ARBA00007168"/>
    </source>
</evidence>
<evidence type="ECO:0000256" key="5">
    <source>
        <dbReference type="ARBA" id="ARBA00023136"/>
    </source>
</evidence>
<protein>
    <recommendedName>
        <fullName evidence="6">Choline transporter-like protein</fullName>
    </recommendedName>
</protein>
<dbReference type="AlphaFoldDB" id="A0A5A8CFC0"/>
<evidence type="ECO:0000256" key="7">
    <source>
        <dbReference type="SAM" id="MobiDB-lite"/>
    </source>
</evidence>
<dbReference type="PANTHER" id="PTHR12385">
    <property type="entry name" value="CHOLINE TRANSPORTER-LIKE (SLC FAMILY 44)"/>
    <property type="match status" value="1"/>
</dbReference>
<comment type="function">
    <text evidence="6">Choline transporter.</text>
</comment>
<accession>A0A5A8CFC0</accession>
<comment type="subcellular location">
    <subcellularLocation>
        <location evidence="6">Cell membrane</location>
        <topology evidence="6">Multi-pass membrane protein</topology>
    </subcellularLocation>
    <subcellularLocation>
        <location evidence="1">Membrane</location>
        <topology evidence="1">Multi-pass membrane protein</topology>
    </subcellularLocation>
</comment>
<feature type="transmembrane region" description="Helical" evidence="6">
    <location>
        <begin position="376"/>
        <end position="394"/>
    </location>
</feature>
<name>A0A5A8CFC0_CAFRO</name>
<evidence type="ECO:0000256" key="6">
    <source>
        <dbReference type="RuleBase" id="RU368066"/>
    </source>
</evidence>
<dbReference type="GO" id="GO:0005886">
    <property type="term" value="C:plasma membrane"/>
    <property type="evidence" value="ECO:0007669"/>
    <property type="project" value="UniProtKB-SubCell"/>
</dbReference>
<feature type="transmembrane region" description="Helical" evidence="6">
    <location>
        <begin position="469"/>
        <end position="492"/>
    </location>
</feature>
<dbReference type="EMBL" id="VLTN01000025">
    <property type="protein sequence ID" value="KAA0151702.1"/>
    <property type="molecule type" value="Genomic_DNA"/>
</dbReference>
<feature type="transmembrane region" description="Helical" evidence="6">
    <location>
        <begin position="217"/>
        <end position="243"/>
    </location>
</feature>
<evidence type="ECO:0000256" key="1">
    <source>
        <dbReference type="ARBA" id="ARBA00004141"/>
    </source>
</evidence>
<keyword evidence="9" id="KW-1185">Reference proteome</keyword>
<dbReference type="PANTHER" id="PTHR12385:SF88">
    <property type="entry name" value="CHOLINE TRANSPORTER-LIKE PROTEIN CTL1"/>
    <property type="match status" value="1"/>
</dbReference>
<feature type="transmembrane region" description="Helical" evidence="6">
    <location>
        <begin position="311"/>
        <end position="328"/>
    </location>
</feature>
<feature type="transmembrane region" description="Helical" evidence="6">
    <location>
        <begin position="284"/>
        <end position="304"/>
    </location>
</feature>
<evidence type="ECO:0000313" key="9">
    <source>
        <dbReference type="Proteomes" id="UP000323011"/>
    </source>
</evidence>
<comment type="similarity">
    <text evidence="2 6">Belongs to the CTL (choline transporter-like) family.</text>
</comment>
<feature type="region of interest" description="Disordered" evidence="7">
    <location>
        <begin position="591"/>
        <end position="648"/>
    </location>
</feature>
<evidence type="ECO:0000313" key="8">
    <source>
        <dbReference type="EMBL" id="KAA0151702.1"/>
    </source>
</evidence>
<feature type="transmembrane region" description="Helical" evidence="6">
    <location>
        <begin position="344"/>
        <end position="364"/>
    </location>
</feature>